<dbReference type="PANTHER" id="PTHR30055:SF234">
    <property type="entry name" value="HTH-TYPE TRANSCRIPTIONAL REGULATOR BETI"/>
    <property type="match status" value="1"/>
</dbReference>
<dbReference type="InterPro" id="IPR036271">
    <property type="entry name" value="Tet_transcr_reg_TetR-rel_C_sf"/>
</dbReference>
<dbReference type="RefSeq" id="WP_230983386.1">
    <property type="nucleotide sequence ID" value="NZ_CP081000.1"/>
</dbReference>
<proteinExistence type="predicted"/>
<dbReference type="Proteomes" id="UP000254945">
    <property type="component" value="Unassembled WGS sequence"/>
</dbReference>
<dbReference type="EMBL" id="UGQQ01000001">
    <property type="protein sequence ID" value="STZ52779.1"/>
    <property type="molecule type" value="Genomic_DNA"/>
</dbReference>
<dbReference type="InterPro" id="IPR009057">
    <property type="entry name" value="Homeodomain-like_sf"/>
</dbReference>
<evidence type="ECO:0000256" key="2">
    <source>
        <dbReference type="ARBA" id="ARBA00023125"/>
    </source>
</evidence>
<organism evidence="6 7">
    <name type="scientific">Mycolicibacterium senegalense</name>
    <dbReference type="NCBI Taxonomy" id="1796"/>
    <lineage>
        <taxon>Bacteria</taxon>
        <taxon>Bacillati</taxon>
        <taxon>Actinomycetota</taxon>
        <taxon>Actinomycetes</taxon>
        <taxon>Mycobacteriales</taxon>
        <taxon>Mycobacteriaceae</taxon>
        <taxon>Mycolicibacterium</taxon>
    </lineage>
</organism>
<dbReference type="SUPFAM" id="SSF46689">
    <property type="entry name" value="Homeodomain-like"/>
    <property type="match status" value="1"/>
</dbReference>
<accession>A0A378SYU8</accession>
<name>A0A378SYU8_9MYCO</name>
<gene>
    <name evidence="6" type="primary">acrR_3</name>
    <name evidence="6" type="ORF">NCTC4524_00433</name>
</gene>
<dbReference type="GO" id="GO:0003700">
    <property type="term" value="F:DNA-binding transcription factor activity"/>
    <property type="evidence" value="ECO:0007669"/>
    <property type="project" value="TreeGrafter"/>
</dbReference>
<evidence type="ECO:0000313" key="7">
    <source>
        <dbReference type="Proteomes" id="UP000254945"/>
    </source>
</evidence>
<dbReference type="GO" id="GO:0000976">
    <property type="term" value="F:transcription cis-regulatory region binding"/>
    <property type="evidence" value="ECO:0007669"/>
    <property type="project" value="TreeGrafter"/>
</dbReference>
<reference evidence="6 7" key="1">
    <citation type="submission" date="2018-06" db="EMBL/GenBank/DDBJ databases">
        <authorList>
            <consortium name="Pathogen Informatics"/>
            <person name="Doyle S."/>
        </authorList>
    </citation>
    <scope>NUCLEOTIDE SEQUENCE [LARGE SCALE GENOMIC DNA]</scope>
    <source>
        <strain evidence="6 7">NCTC4524</strain>
    </source>
</reference>
<dbReference type="PANTHER" id="PTHR30055">
    <property type="entry name" value="HTH-TYPE TRANSCRIPTIONAL REGULATOR RUTR"/>
    <property type="match status" value="1"/>
</dbReference>
<feature type="DNA-binding region" description="H-T-H motif" evidence="4">
    <location>
        <begin position="33"/>
        <end position="52"/>
    </location>
</feature>
<dbReference type="InterPro" id="IPR001647">
    <property type="entry name" value="HTH_TetR"/>
</dbReference>
<dbReference type="PRINTS" id="PR00455">
    <property type="entry name" value="HTHTETR"/>
</dbReference>
<dbReference type="PROSITE" id="PS50977">
    <property type="entry name" value="HTH_TETR_2"/>
    <property type="match status" value="1"/>
</dbReference>
<feature type="domain" description="HTH tetR-type" evidence="5">
    <location>
        <begin position="10"/>
        <end position="70"/>
    </location>
</feature>
<keyword evidence="2 4" id="KW-0238">DNA-binding</keyword>
<evidence type="ECO:0000256" key="4">
    <source>
        <dbReference type="PROSITE-ProRule" id="PRU00335"/>
    </source>
</evidence>
<dbReference type="Gene3D" id="1.10.357.10">
    <property type="entry name" value="Tetracycline Repressor, domain 2"/>
    <property type="match status" value="1"/>
</dbReference>
<dbReference type="Pfam" id="PF00440">
    <property type="entry name" value="TetR_N"/>
    <property type="match status" value="1"/>
</dbReference>
<sequence length="195" mass="20682">MPMTRHETAAATRRALLDEAAVLLDTGGPAAVTLREVGARAGVSRGAPYGHFADKESLLTAVAAEGWQLISDEMQALQHDSELSPTETLRAALLAVVGLSRRRPHLYKLMFSPALRDPEPIALAAQRMCDRFLAIVTTVVGEESASRHAAILLTAAHGASGLEASGLLDTDKWHTTADELVDGLLATIAEPGRSQ</sequence>
<dbReference type="Pfam" id="PF13305">
    <property type="entry name" value="TetR_C_33"/>
    <property type="match status" value="1"/>
</dbReference>
<evidence type="ECO:0000256" key="1">
    <source>
        <dbReference type="ARBA" id="ARBA00023015"/>
    </source>
</evidence>
<evidence type="ECO:0000256" key="3">
    <source>
        <dbReference type="ARBA" id="ARBA00023163"/>
    </source>
</evidence>
<dbReference type="InterPro" id="IPR025996">
    <property type="entry name" value="MT1864/Rv1816-like_C"/>
</dbReference>
<keyword evidence="3" id="KW-0804">Transcription</keyword>
<protein>
    <submittedName>
        <fullName evidence="6">TetR family transcriptional regulator</fullName>
    </submittedName>
</protein>
<evidence type="ECO:0000313" key="6">
    <source>
        <dbReference type="EMBL" id="STZ52779.1"/>
    </source>
</evidence>
<dbReference type="InterPro" id="IPR050109">
    <property type="entry name" value="HTH-type_TetR-like_transc_reg"/>
</dbReference>
<dbReference type="AlphaFoldDB" id="A0A378SYU8"/>
<evidence type="ECO:0000259" key="5">
    <source>
        <dbReference type="PROSITE" id="PS50977"/>
    </source>
</evidence>
<dbReference type="SUPFAM" id="SSF48498">
    <property type="entry name" value="Tetracyclin repressor-like, C-terminal domain"/>
    <property type="match status" value="1"/>
</dbReference>
<keyword evidence="1" id="KW-0805">Transcription regulation</keyword>